<dbReference type="AlphaFoldDB" id="A0A0N5A1B7"/>
<accession>A0A0N5A1B7</accession>
<dbReference type="WBParaSite" id="PTRK_0001541600.1">
    <property type="protein sequence ID" value="PTRK_0001541600.1"/>
    <property type="gene ID" value="PTRK_0001541600"/>
</dbReference>
<sequence length="244" mass="28878">MVSRRCLKVMITLPLFLIGFFIALICFYYGTYRFQYVLERNFNTTNIRQIESKPNLRIIRGQKYEIKEINGILYNFVPDSWMTFDKSFYSIEYISLLIIILIPSSCFFNFLINTTIYIISNLLFLGAFALTIFTANDAKKDNVRFKNFNFSTNYEIFIKGNDAMNIYLKEFIYIIISLYLILTLYYFVVKCFIFKHFNEKPKDIILQREPKTSTTFSSTYITSKRSLIESLPLDSDLKVRTMSV</sequence>
<feature type="transmembrane region" description="Helical" evidence="1">
    <location>
        <begin position="7"/>
        <end position="30"/>
    </location>
</feature>
<name>A0A0N5A1B7_PARTI</name>
<protein>
    <submittedName>
        <fullName evidence="3">Integral membrane protein</fullName>
    </submittedName>
</protein>
<feature type="transmembrane region" description="Helical" evidence="1">
    <location>
        <begin position="115"/>
        <end position="135"/>
    </location>
</feature>
<keyword evidence="1" id="KW-1133">Transmembrane helix</keyword>
<keyword evidence="2" id="KW-1185">Reference proteome</keyword>
<evidence type="ECO:0000313" key="3">
    <source>
        <dbReference type="WBParaSite" id="PTRK_0001541600.1"/>
    </source>
</evidence>
<keyword evidence="1" id="KW-0472">Membrane</keyword>
<proteinExistence type="predicted"/>
<evidence type="ECO:0000256" key="1">
    <source>
        <dbReference type="SAM" id="Phobius"/>
    </source>
</evidence>
<keyword evidence="1" id="KW-0812">Transmembrane</keyword>
<evidence type="ECO:0000313" key="2">
    <source>
        <dbReference type="Proteomes" id="UP000038045"/>
    </source>
</evidence>
<reference evidence="3" key="1">
    <citation type="submission" date="2017-02" db="UniProtKB">
        <authorList>
            <consortium name="WormBaseParasite"/>
        </authorList>
    </citation>
    <scope>IDENTIFICATION</scope>
</reference>
<organism evidence="2 3">
    <name type="scientific">Parastrongyloides trichosuri</name>
    <name type="common">Possum-specific nematode worm</name>
    <dbReference type="NCBI Taxonomy" id="131310"/>
    <lineage>
        <taxon>Eukaryota</taxon>
        <taxon>Metazoa</taxon>
        <taxon>Ecdysozoa</taxon>
        <taxon>Nematoda</taxon>
        <taxon>Chromadorea</taxon>
        <taxon>Rhabditida</taxon>
        <taxon>Tylenchina</taxon>
        <taxon>Panagrolaimomorpha</taxon>
        <taxon>Strongyloidoidea</taxon>
        <taxon>Strongyloididae</taxon>
        <taxon>Parastrongyloides</taxon>
    </lineage>
</organism>
<feature type="transmembrane region" description="Helical" evidence="1">
    <location>
        <begin position="171"/>
        <end position="193"/>
    </location>
</feature>
<dbReference type="Proteomes" id="UP000038045">
    <property type="component" value="Unplaced"/>
</dbReference>
<feature type="transmembrane region" description="Helical" evidence="1">
    <location>
        <begin position="88"/>
        <end position="108"/>
    </location>
</feature>